<dbReference type="RefSeq" id="WP_091495318.1">
    <property type="nucleotide sequence ID" value="NZ_FOMH01000008.1"/>
</dbReference>
<keyword evidence="3" id="KW-1185">Reference proteome</keyword>
<dbReference type="OrthoDB" id="1349888at2"/>
<accession>A0A1I1SU75</accession>
<dbReference type="InterPro" id="IPR037523">
    <property type="entry name" value="VOC_core"/>
</dbReference>
<gene>
    <name evidence="2" type="ORF">SAMN05216297_108216</name>
</gene>
<dbReference type="Pfam" id="PF00903">
    <property type="entry name" value="Glyoxalase"/>
    <property type="match status" value="1"/>
</dbReference>
<dbReference type="EMBL" id="FOMH01000008">
    <property type="protein sequence ID" value="SFD50025.1"/>
    <property type="molecule type" value="Genomic_DNA"/>
</dbReference>
<dbReference type="Gene3D" id="3.10.180.10">
    <property type="entry name" value="2,3-Dihydroxybiphenyl 1,2-Dioxygenase, domain 1"/>
    <property type="match status" value="1"/>
</dbReference>
<reference evidence="3" key="1">
    <citation type="submission" date="2016-10" db="EMBL/GenBank/DDBJ databases">
        <authorList>
            <person name="Varghese N."/>
            <person name="Submissions S."/>
        </authorList>
    </citation>
    <scope>NUCLEOTIDE SEQUENCE [LARGE SCALE GENOMIC DNA]</scope>
    <source>
        <strain evidence="3">CGMCC 1.10370</strain>
    </source>
</reference>
<dbReference type="STRING" id="739143.SAMN05216297_108216"/>
<proteinExistence type="predicted"/>
<evidence type="ECO:0000313" key="2">
    <source>
        <dbReference type="EMBL" id="SFD50025.1"/>
    </source>
</evidence>
<evidence type="ECO:0000313" key="3">
    <source>
        <dbReference type="Proteomes" id="UP000199672"/>
    </source>
</evidence>
<dbReference type="Proteomes" id="UP000199672">
    <property type="component" value="Unassembled WGS sequence"/>
</dbReference>
<dbReference type="InterPro" id="IPR004360">
    <property type="entry name" value="Glyas_Fos-R_dOase_dom"/>
</dbReference>
<dbReference type="PROSITE" id="PS51819">
    <property type="entry name" value="VOC"/>
    <property type="match status" value="1"/>
</dbReference>
<dbReference type="SUPFAM" id="SSF54593">
    <property type="entry name" value="Glyoxalase/Bleomycin resistance protein/Dihydroxybiphenyl dioxygenase"/>
    <property type="match status" value="1"/>
</dbReference>
<dbReference type="AlphaFoldDB" id="A0A1I1SU75"/>
<evidence type="ECO:0000259" key="1">
    <source>
        <dbReference type="PROSITE" id="PS51819"/>
    </source>
</evidence>
<organism evidence="2 3">
    <name type="scientific">Flavobacterium phragmitis</name>
    <dbReference type="NCBI Taxonomy" id="739143"/>
    <lineage>
        <taxon>Bacteria</taxon>
        <taxon>Pseudomonadati</taxon>
        <taxon>Bacteroidota</taxon>
        <taxon>Flavobacteriia</taxon>
        <taxon>Flavobacteriales</taxon>
        <taxon>Flavobacteriaceae</taxon>
        <taxon>Flavobacterium</taxon>
    </lineage>
</organism>
<sequence length="153" mass="17626">MDLKFSHIDILVKDLQTACDYYSKILKAEISKKFTWQRDNLHVTYAVVKIGQEKFMLVQPFTGNLKNLLDSKGEGTIYRHCYSTPDIEVVYDELMDVGLQPEDENGNPLSKEKLNSPSGVRIIWLPKRFGEFSIEILEESGLEDFMAEAFKKN</sequence>
<name>A0A1I1SU75_9FLAO</name>
<dbReference type="InterPro" id="IPR029068">
    <property type="entry name" value="Glyas_Bleomycin-R_OHBP_Dase"/>
</dbReference>
<protein>
    <submittedName>
        <fullName evidence="2">Methylmalonyl-CoA/ethylmalonyl-CoA epimerase</fullName>
    </submittedName>
</protein>
<feature type="domain" description="VOC" evidence="1">
    <location>
        <begin position="4"/>
        <end position="139"/>
    </location>
</feature>